<evidence type="ECO:0000259" key="7">
    <source>
        <dbReference type="Pfam" id="PF00350"/>
    </source>
</evidence>
<evidence type="ECO:0000256" key="2">
    <source>
        <dbReference type="ARBA" id="ARBA00022741"/>
    </source>
</evidence>
<evidence type="ECO:0000256" key="5">
    <source>
        <dbReference type="ARBA" id="ARBA00023136"/>
    </source>
</evidence>
<evidence type="ECO:0000256" key="3">
    <source>
        <dbReference type="ARBA" id="ARBA00022801"/>
    </source>
</evidence>
<sequence>MNTNEFAKLTQLVDTTLNKYRTVRKICGIADDDWHSRSIERMAKPFIKGYFTLAIVGKVSSGKSTFINALLGCKDLLPTGHDQTTCGVTYIEYGETPEVTITFGDGNKTTIKDNISRKVKSYVAIPEKYHNLPVNNIDDMILGGYDFEKIWERHEQLEKETLCAKIDKILLKNYVDNRKKKDIAIEVRMRYPFNKELKGWRVIDTPGIGAIGGIETRTKQLLATQTEDGSREIDAIIFLQKGSETLDQTDSKKFVNEQLDNLSESDKRRLFYVLTHSSSTDFLNHKESKLDFIKQNYGDKIKCLTYVDSLLYTFISYLEGSKVDLKGYDDFVKPEGWAKDEWDTIMTILDHAKRHLKNKVDAFNNDTMLRTIQSWANFDSLKSEINQFAKKEKQKCLREFINLIKKDYSGFIKRLNKEKELIDGGLSKINKERDIVEARRSNFNALAKEADKKFNIDKLNSKFKFIDKELDNFQTLESINNVRTAITNLFDKVQEAEKELFEEFSKTFSDFLKEDDLNDIILESLDFGNILQEATSASQEVYEISPEQVIYHTSRPDERIPAKYGTRTNEADKLRNFMALTLQRVRKSRDKFLPQVKQKAYQMRQLVFDELNKKLKEEEYRLEELKTELSNKEKFKGEKDKIITESHDAIKELNKLVNEYGI</sequence>
<dbReference type="PANTHER" id="PTHR10465">
    <property type="entry name" value="TRANSMEMBRANE GTPASE FZO1"/>
    <property type="match status" value="1"/>
</dbReference>
<evidence type="ECO:0000313" key="8">
    <source>
        <dbReference type="EMBL" id="QKH88547.1"/>
    </source>
</evidence>
<protein>
    <submittedName>
        <fullName evidence="8">Dynamin family protein</fullName>
    </submittedName>
</protein>
<dbReference type="Proteomes" id="UP000500843">
    <property type="component" value="Chromosome 2"/>
</dbReference>
<evidence type="ECO:0000256" key="6">
    <source>
        <dbReference type="SAM" id="Coils"/>
    </source>
</evidence>
<keyword evidence="2" id="KW-0547">Nucleotide-binding</keyword>
<dbReference type="AlphaFoldDB" id="A0A7D4FYJ2"/>
<dbReference type="InterPro" id="IPR027417">
    <property type="entry name" value="P-loop_NTPase"/>
</dbReference>
<proteinExistence type="predicted"/>
<name>A0A7D4FYJ2_9BACT</name>
<keyword evidence="6" id="KW-0175">Coiled coil</keyword>
<evidence type="ECO:0000256" key="4">
    <source>
        <dbReference type="ARBA" id="ARBA00023134"/>
    </source>
</evidence>
<feature type="domain" description="Dynamin N-terminal" evidence="7">
    <location>
        <begin position="53"/>
        <end position="274"/>
    </location>
</feature>
<dbReference type="PANTHER" id="PTHR10465:SF0">
    <property type="entry name" value="SARCALUMENIN"/>
    <property type="match status" value="1"/>
</dbReference>
<gene>
    <name evidence="8" type="ORF">FIU21_06035</name>
</gene>
<keyword evidence="5" id="KW-0472">Membrane</keyword>
<dbReference type="GO" id="GO:0005525">
    <property type="term" value="F:GTP binding"/>
    <property type="evidence" value="ECO:0007669"/>
    <property type="project" value="UniProtKB-KW"/>
</dbReference>
<keyword evidence="4" id="KW-0342">GTP-binding</keyword>
<reference evidence="8 9" key="1">
    <citation type="submission" date="2020-05" db="EMBL/GenBank/DDBJ databases">
        <title>FDA dAtabase for Regulatory Grade micrObial Sequences (FDA-ARGOS): Supporting development and validation of Infectious Disease Dx tests.</title>
        <authorList>
            <person name="Moreno J."/>
            <person name="Tallon L."/>
            <person name="Sadzewicz L."/>
            <person name="Zhao X."/>
            <person name="Vavikolanu K."/>
            <person name="Mehta A."/>
            <person name="Aluvathingal J."/>
            <person name="Nadendla S."/>
            <person name="Myers T."/>
            <person name="Yan Y."/>
            <person name="Sichtig H."/>
        </authorList>
    </citation>
    <scope>NUCLEOTIDE SEQUENCE [LARGE SCALE GENOMIC DNA]</scope>
    <source>
        <strain evidence="8 9">FDAARGOS_760</strain>
    </source>
</reference>
<comment type="subcellular location">
    <subcellularLocation>
        <location evidence="1">Membrane</location>
    </subcellularLocation>
</comment>
<organism evidence="8 9">
    <name type="scientific">Prevotella melaninogenica</name>
    <dbReference type="NCBI Taxonomy" id="28132"/>
    <lineage>
        <taxon>Bacteria</taxon>
        <taxon>Pseudomonadati</taxon>
        <taxon>Bacteroidota</taxon>
        <taxon>Bacteroidia</taxon>
        <taxon>Bacteroidales</taxon>
        <taxon>Prevotellaceae</taxon>
        <taxon>Prevotella</taxon>
    </lineage>
</organism>
<dbReference type="SUPFAM" id="SSF52540">
    <property type="entry name" value="P-loop containing nucleoside triphosphate hydrolases"/>
    <property type="match status" value="1"/>
</dbReference>
<accession>A0A7D4FYJ2</accession>
<keyword evidence="3" id="KW-0378">Hydrolase</keyword>
<evidence type="ECO:0000256" key="1">
    <source>
        <dbReference type="ARBA" id="ARBA00004370"/>
    </source>
</evidence>
<evidence type="ECO:0000313" key="9">
    <source>
        <dbReference type="Proteomes" id="UP000500843"/>
    </source>
</evidence>
<dbReference type="InterPro" id="IPR045063">
    <property type="entry name" value="Dynamin_N"/>
</dbReference>
<dbReference type="GO" id="GO:0016020">
    <property type="term" value="C:membrane"/>
    <property type="evidence" value="ECO:0007669"/>
    <property type="project" value="UniProtKB-SubCell"/>
</dbReference>
<dbReference type="RefSeq" id="WP_004361594.1">
    <property type="nucleotide sequence ID" value="NZ_CP054011.1"/>
</dbReference>
<dbReference type="EMBL" id="CP054011">
    <property type="protein sequence ID" value="QKH88547.1"/>
    <property type="molecule type" value="Genomic_DNA"/>
</dbReference>
<dbReference type="Pfam" id="PF00350">
    <property type="entry name" value="Dynamin_N"/>
    <property type="match status" value="1"/>
</dbReference>
<dbReference type="GO" id="GO:0003924">
    <property type="term" value="F:GTPase activity"/>
    <property type="evidence" value="ECO:0007669"/>
    <property type="project" value="InterPro"/>
</dbReference>
<feature type="coiled-coil region" evidence="6">
    <location>
        <begin position="608"/>
        <end position="635"/>
    </location>
</feature>
<dbReference type="Gene3D" id="3.40.50.300">
    <property type="entry name" value="P-loop containing nucleotide triphosphate hydrolases"/>
    <property type="match status" value="1"/>
</dbReference>
<dbReference type="InterPro" id="IPR027094">
    <property type="entry name" value="Mitofusin_fam"/>
</dbReference>